<dbReference type="SUPFAM" id="SSF53254">
    <property type="entry name" value="Phosphoglycerate mutase-like"/>
    <property type="match status" value="1"/>
</dbReference>
<dbReference type="CDD" id="cd07067">
    <property type="entry name" value="HP_PGM_like"/>
    <property type="match status" value="1"/>
</dbReference>
<evidence type="ECO:0000256" key="3">
    <source>
        <dbReference type="ARBA" id="ARBA00022432"/>
    </source>
</evidence>
<dbReference type="EMBL" id="JAVIFY010000012">
    <property type="protein sequence ID" value="MDQ9093000.1"/>
    <property type="molecule type" value="Genomic_DNA"/>
</dbReference>
<dbReference type="InterPro" id="IPR005952">
    <property type="entry name" value="Phosphogly_mut1"/>
</dbReference>
<gene>
    <name evidence="6" type="ORF">RC083_15575</name>
</gene>
<protein>
    <recommendedName>
        <fullName evidence="2">phosphoglycerate mutase (2,3-diphosphoglycerate-dependent)</fullName>
        <ecNumber evidence="2">5.4.2.11</ecNumber>
    </recommendedName>
</protein>
<dbReference type="Pfam" id="PF00300">
    <property type="entry name" value="His_Phos_1"/>
    <property type="match status" value="1"/>
</dbReference>
<keyword evidence="7" id="KW-1185">Reference proteome</keyword>
<dbReference type="Proteomes" id="UP001226574">
    <property type="component" value="Unassembled WGS sequence"/>
</dbReference>
<dbReference type="PANTHER" id="PTHR11931">
    <property type="entry name" value="PHOSPHOGLYCERATE MUTASE"/>
    <property type="match status" value="1"/>
</dbReference>
<evidence type="ECO:0000313" key="7">
    <source>
        <dbReference type="Proteomes" id="UP001226574"/>
    </source>
</evidence>
<comment type="caution">
    <text evidence="6">The sequence shown here is derived from an EMBL/GenBank/DDBJ whole genome shotgun (WGS) entry which is preliminary data.</text>
</comment>
<comment type="similarity">
    <text evidence="1">Belongs to the phosphoglycerate mutase family. BPG-dependent PGAM subfamily.</text>
</comment>
<evidence type="ECO:0000256" key="1">
    <source>
        <dbReference type="ARBA" id="ARBA00006717"/>
    </source>
</evidence>
<keyword evidence="4" id="KW-0324">Glycolysis</keyword>
<accession>A0ABU1BET7</accession>
<evidence type="ECO:0000256" key="5">
    <source>
        <dbReference type="ARBA" id="ARBA00023235"/>
    </source>
</evidence>
<evidence type="ECO:0000256" key="2">
    <source>
        <dbReference type="ARBA" id="ARBA00012028"/>
    </source>
</evidence>
<proteinExistence type="inferred from homology"/>
<keyword evidence="3" id="KW-0312">Gluconeogenesis</keyword>
<name>A0ABU1BET7_PSEHA</name>
<dbReference type="Gene3D" id="3.40.50.1240">
    <property type="entry name" value="Phosphoglycerate mutase-like"/>
    <property type="match status" value="1"/>
</dbReference>
<dbReference type="EC" id="5.4.2.11" evidence="2"/>
<evidence type="ECO:0000256" key="4">
    <source>
        <dbReference type="ARBA" id="ARBA00023152"/>
    </source>
</evidence>
<keyword evidence="5" id="KW-0413">Isomerase</keyword>
<dbReference type="InterPro" id="IPR013078">
    <property type="entry name" value="His_Pase_superF_clade-1"/>
</dbReference>
<evidence type="ECO:0000313" key="6">
    <source>
        <dbReference type="EMBL" id="MDQ9093000.1"/>
    </source>
</evidence>
<dbReference type="InterPro" id="IPR029033">
    <property type="entry name" value="His_PPase_superfam"/>
</dbReference>
<organism evidence="6 7">
    <name type="scientific">Pseudoalteromonas haloplanktis</name>
    <name type="common">Alteromonas haloplanktis</name>
    <dbReference type="NCBI Taxonomy" id="228"/>
    <lineage>
        <taxon>Bacteria</taxon>
        <taxon>Pseudomonadati</taxon>
        <taxon>Pseudomonadota</taxon>
        <taxon>Gammaproteobacteria</taxon>
        <taxon>Alteromonadales</taxon>
        <taxon>Pseudoalteromonadaceae</taxon>
        <taxon>Pseudoalteromonas</taxon>
    </lineage>
</organism>
<reference evidence="6 7" key="1">
    <citation type="submission" date="2023-08" db="EMBL/GenBank/DDBJ databases">
        <title>Pseudoalteromonas haloplanktis LL1 genome.</title>
        <authorList>
            <person name="Wu S."/>
        </authorList>
    </citation>
    <scope>NUCLEOTIDE SEQUENCE [LARGE SCALE GENOMIC DNA]</scope>
    <source>
        <strain evidence="6 7">LL1</strain>
    </source>
</reference>
<sequence length="204" mass="23221">MTPFSSRVYLLRHGELVEQGVLAGHTDFALSKNGVEQLNSAVPGITGIERIISSTLIRCSVFATELANRQQIPLVLTDQIREYNFGEWDGCKYEFLWQQTHSPSIGDFWQEPWHVTPPGGERMAEFYERIATWWHTLLIDIAKTNTQAQLVITHAGVIKQLLAIICQLPKQSQQQNIFSIGYGKHVCIEVFIDESGHAWPRIIF</sequence>
<dbReference type="SMART" id="SM00855">
    <property type="entry name" value="PGAM"/>
    <property type="match status" value="1"/>
</dbReference>
<dbReference type="RefSeq" id="WP_309039353.1">
    <property type="nucleotide sequence ID" value="NZ_JAVIFY010000012.1"/>
</dbReference>